<dbReference type="SMART" id="SM00028">
    <property type="entry name" value="TPR"/>
    <property type="match status" value="3"/>
</dbReference>
<dbReference type="EMBL" id="CP049056">
    <property type="protein sequence ID" value="QIE55454.1"/>
    <property type="molecule type" value="Genomic_DNA"/>
</dbReference>
<organism evidence="2 3">
    <name type="scientific">Pikeienuella piscinae</name>
    <dbReference type="NCBI Taxonomy" id="2748098"/>
    <lineage>
        <taxon>Bacteria</taxon>
        <taxon>Pseudomonadati</taxon>
        <taxon>Pseudomonadota</taxon>
        <taxon>Alphaproteobacteria</taxon>
        <taxon>Rhodobacterales</taxon>
        <taxon>Paracoccaceae</taxon>
        <taxon>Pikeienuella</taxon>
    </lineage>
</organism>
<gene>
    <name evidence="2" type="ORF">G5B40_08285</name>
</gene>
<dbReference type="SUPFAM" id="SSF48452">
    <property type="entry name" value="TPR-like"/>
    <property type="match status" value="1"/>
</dbReference>
<dbReference type="InterPro" id="IPR011990">
    <property type="entry name" value="TPR-like_helical_dom_sf"/>
</dbReference>
<dbReference type="Proteomes" id="UP000503336">
    <property type="component" value="Chromosome"/>
</dbReference>
<proteinExistence type="predicted"/>
<name>A0A7L5C007_9RHOB</name>
<reference evidence="2 3" key="1">
    <citation type="submission" date="2020-02" db="EMBL/GenBank/DDBJ databases">
        <title>complete genome sequence of Rhodobacteraceae bacterium.</title>
        <authorList>
            <person name="Park J."/>
            <person name="Kim Y.-S."/>
            <person name="Kim K.-H."/>
        </authorList>
    </citation>
    <scope>NUCLEOTIDE SEQUENCE [LARGE SCALE GENOMIC DNA]</scope>
    <source>
        <strain evidence="2 3">RR4-56</strain>
    </source>
</reference>
<dbReference type="KEGG" id="hdh:G5B40_08285"/>
<dbReference type="RefSeq" id="WP_165097384.1">
    <property type="nucleotide sequence ID" value="NZ_CP049056.1"/>
</dbReference>
<feature type="region of interest" description="Disordered" evidence="1">
    <location>
        <begin position="34"/>
        <end position="57"/>
    </location>
</feature>
<evidence type="ECO:0000313" key="3">
    <source>
        <dbReference type="Proteomes" id="UP000503336"/>
    </source>
</evidence>
<evidence type="ECO:0000256" key="1">
    <source>
        <dbReference type="SAM" id="MobiDB-lite"/>
    </source>
</evidence>
<protein>
    <submittedName>
        <fullName evidence="2">Tetratricopeptide repeat protein</fullName>
    </submittedName>
</protein>
<dbReference type="Gene3D" id="1.25.40.10">
    <property type="entry name" value="Tetratricopeptide repeat domain"/>
    <property type="match status" value="1"/>
</dbReference>
<evidence type="ECO:0000313" key="2">
    <source>
        <dbReference type="EMBL" id="QIE55454.1"/>
    </source>
</evidence>
<dbReference type="InterPro" id="IPR019734">
    <property type="entry name" value="TPR_rpt"/>
</dbReference>
<dbReference type="AlphaFoldDB" id="A0A7L5C007"/>
<sequence length="215" mass="23427">MLNMDSVAIRPAAIALFIVGAIAAVPASARPEAEIAGPTAADPVTGATSTDEAPETRKERLDRLFQELAAAEAADSDRIAAQIRDIWSKSGSDSMDLLLQRGHRAMQEKDYPRARAHFSALTRLAPEFAEGWNAAATLDYIEKNFGRSVAEIERVIALEPRHFSALAGLAMILEHVGKPEAALQTWREIARIYPTLDKAQEAIERLTPEIDGQTL</sequence>
<keyword evidence="3" id="KW-1185">Reference proteome</keyword>
<accession>A0A7L5C007</accession>